<dbReference type="Gene3D" id="2.160.20.10">
    <property type="entry name" value="Single-stranded right-handed beta-helix, Pectin lyase-like"/>
    <property type="match status" value="1"/>
</dbReference>
<dbReference type="Pfam" id="PF03211">
    <property type="entry name" value="Pectate_lyase"/>
    <property type="match status" value="1"/>
</dbReference>
<dbReference type="PANTHER" id="PTHR33407:SF11">
    <property type="entry name" value="PECTATE LYASE H-RELATED"/>
    <property type="match status" value="1"/>
</dbReference>
<dbReference type="GO" id="GO:0005576">
    <property type="term" value="C:extracellular region"/>
    <property type="evidence" value="ECO:0007669"/>
    <property type="project" value="UniProtKB-SubCell"/>
</dbReference>
<keyword evidence="6 14" id="KW-0964">Secreted</keyword>
<accession>A0A2I2GL01</accession>
<keyword evidence="9 14" id="KW-0456">Lyase</keyword>
<evidence type="ECO:0000256" key="3">
    <source>
        <dbReference type="ARBA" id="ARBA00004613"/>
    </source>
</evidence>
<evidence type="ECO:0000256" key="2">
    <source>
        <dbReference type="ARBA" id="ARBA00001913"/>
    </source>
</evidence>
<proteinExistence type="inferred from homology"/>
<feature type="compositionally biased region" description="Acidic residues" evidence="15">
    <location>
        <begin position="203"/>
        <end position="212"/>
    </location>
</feature>
<keyword evidence="11" id="KW-0961">Cell wall biogenesis/degradation</keyword>
<evidence type="ECO:0000256" key="13">
    <source>
        <dbReference type="ARBA" id="ARBA00025679"/>
    </source>
</evidence>
<sequence>MKRDGFPLPASKGSVTFDEPKIINGNITFDGGMKTYGRGVECTEGEGGDSDAVFIIQSGGTLKNAIIGKDQVEGVHCASPCTVENVWWEAVCEDALSLKEGSGPYNVRGGGAQGAQDKLWQQVIQHNSAGAVNIEDFTVYNFGKLYHSCGNCDTMSKRGVTISGVTAIEGSVLAGINSNYGDTATIKGDTCASTVDTICQEYDGNDSGEEPPETGSGPSSACKYSEPVASC</sequence>
<dbReference type="GO" id="GO:0030570">
    <property type="term" value="F:pectate lyase activity"/>
    <property type="evidence" value="ECO:0007669"/>
    <property type="project" value="UniProtKB-UniRule"/>
</dbReference>
<feature type="region of interest" description="Disordered" evidence="15">
    <location>
        <begin position="202"/>
        <end position="231"/>
    </location>
</feature>
<dbReference type="PANTHER" id="PTHR33407">
    <property type="entry name" value="PECTATE LYASE F-RELATED"/>
    <property type="match status" value="1"/>
</dbReference>
<dbReference type="GeneID" id="36551638"/>
<evidence type="ECO:0000256" key="1">
    <source>
        <dbReference type="ARBA" id="ARBA00000695"/>
    </source>
</evidence>
<comment type="catalytic activity">
    <reaction evidence="1 14">
        <text>Eliminative cleavage of (1-&gt;4)-alpha-D-galacturonan to give oligosaccharides with 4-deoxy-alpha-D-galact-4-enuronosyl groups at their non-reducing ends.</text>
        <dbReference type="EC" id="4.2.2.2"/>
    </reaction>
</comment>
<dbReference type="InterPro" id="IPR011050">
    <property type="entry name" value="Pectin_lyase_fold/virulence"/>
</dbReference>
<evidence type="ECO:0000256" key="14">
    <source>
        <dbReference type="RuleBase" id="RU367009"/>
    </source>
</evidence>
<keyword evidence="8 14" id="KW-0106">Calcium</keyword>
<evidence type="ECO:0000256" key="9">
    <source>
        <dbReference type="ARBA" id="ARBA00023239"/>
    </source>
</evidence>
<evidence type="ECO:0000256" key="12">
    <source>
        <dbReference type="ARBA" id="ARBA00023326"/>
    </source>
</evidence>
<dbReference type="Proteomes" id="UP000234275">
    <property type="component" value="Unassembled WGS sequence"/>
</dbReference>
<gene>
    <name evidence="16" type="ORF">P170DRAFT_352790</name>
</gene>
<comment type="cofactor">
    <cofactor evidence="2 14">
        <name>Ca(2+)</name>
        <dbReference type="ChEBI" id="CHEBI:29108"/>
    </cofactor>
</comment>
<dbReference type="InterPro" id="IPR004898">
    <property type="entry name" value="Pectate_lyase_PlyH/PlyE-like"/>
</dbReference>
<protein>
    <recommendedName>
        <fullName evidence="5 14">Pectate lyase</fullName>
        <ecNumber evidence="5 14">4.2.2.2</ecNumber>
    </recommendedName>
</protein>
<evidence type="ECO:0000256" key="7">
    <source>
        <dbReference type="ARBA" id="ARBA00022729"/>
    </source>
</evidence>
<comment type="caution">
    <text evidence="16">The sequence shown here is derived from an EMBL/GenBank/DDBJ whole genome shotgun (WGS) entry which is preliminary data.</text>
</comment>
<evidence type="ECO:0000256" key="10">
    <source>
        <dbReference type="ARBA" id="ARBA00023277"/>
    </source>
</evidence>
<dbReference type="VEuPathDB" id="FungiDB:P170DRAFT_352790"/>
<dbReference type="EC" id="4.2.2.2" evidence="5 14"/>
<evidence type="ECO:0000256" key="4">
    <source>
        <dbReference type="ARBA" id="ARBA00006463"/>
    </source>
</evidence>
<dbReference type="GO" id="GO:0071555">
    <property type="term" value="P:cell wall organization"/>
    <property type="evidence" value="ECO:0007669"/>
    <property type="project" value="UniProtKB-KW"/>
</dbReference>
<evidence type="ECO:0000256" key="11">
    <source>
        <dbReference type="ARBA" id="ARBA00023316"/>
    </source>
</evidence>
<dbReference type="SUPFAM" id="SSF51126">
    <property type="entry name" value="Pectin lyase-like"/>
    <property type="match status" value="1"/>
</dbReference>
<evidence type="ECO:0000256" key="15">
    <source>
        <dbReference type="SAM" id="MobiDB-lite"/>
    </source>
</evidence>
<dbReference type="InterPro" id="IPR012334">
    <property type="entry name" value="Pectin_lyas_fold"/>
</dbReference>
<dbReference type="GO" id="GO:0045490">
    <property type="term" value="P:pectin catabolic process"/>
    <property type="evidence" value="ECO:0007669"/>
    <property type="project" value="TreeGrafter"/>
</dbReference>
<keyword evidence="7" id="KW-0732">Signal</keyword>
<dbReference type="OrthoDB" id="441042at2759"/>
<dbReference type="EMBL" id="MSFO01000002">
    <property type="protein sequence ID" value="PLB53560.1"/>
    <property type="molecule type" value="Genomic_DNA"/>
</dbReference>
<dbReference type="RefSeq" id="XP_024708862.1">
    <property type="nucleotide sequence ID" value="XM_024843938.1"/>
</dbReference>
<evidence type="ECO:0000256" key="5">
    <source>
        <dbReference type="ARBA" id="ARBA00012272"/>
    </source>
</evidence>
<evidence type="ECO:0000256" key="6">
    <source>
        <dbReference type="ARBA" id="ARBA00022525"/>
    </source>
</evidence>
<keyword evidence="10" id="KW-0119">Carbohydrate metabolism</keyword>
<keyword evidence="12" id="KW-0624">Polysaccharide degradation</keyword>
<comment type="similarity">
    <text evidence="4 14">Belongs to the polysaccharide lyase 3 family.</text>
</comment>
<dbReference type="STRING" id="1392250.A0A2I2GL01"/>
<keyword evidence="17" id="KW-1185">Reference proteome</keyword>
<dbReference type="AlphaFoldDB" id="A0A2I2GL01"/>
<organism evidence="16 17">
    <name type="scientific">Aspergillus steynii IBT 23096</name>
    <dbReference type="NCBI Taxonomy" id="1392250"/>
    <lineage>
        <taxon>Eukaryota</taxon>
        <taxon>Fungi</taxon>
        <taxon>Dikarya</taxon>
        <taxon>Ascomycota</taxon>
        <taxon>Pezizomycotina</taxon>
        <taxon>Eurotiomycetes</taxon>
        <taxon>Eurotiomycetidae</taxon>
        <taxon>Eurotiales</taxon>
        <taxon>Aspergillaceae</taxon>
        <taxon>Aspergillus</taxon>
        <taxon>Aspergillus subgen. Circumdati</taxon>
    </lineage>
</organism>
<evidence type="ECO:0000313" key="16">
    <source>
        <dbReference type="EMBL" id="PLB53560.1"/>
    </source>
</evidence>
<reference evidence="16 17" key="1">
    <citation type="submission" date="2016-12" db="EMBL/GenBank/DDBJ databases">
        <title>The genomes of Aspergillus section Nigri reveals drivers in fungal speciation.</title>
        <authorList>
            <consortium name="DOE Joint Genome Institute"/>
            <person name="Vesth T.C."/>
            <person name="Nybo J."/>
            <person name="Theobald S."/>
            <person name="Brandl J."/>
            <person name="Frisvad J.C."/>
            <person name="Nielsen K.F."/>
            <person name="Lyhne E.K."/>
            <person name="Kogle M.E."/>
            <person name="Kuo A."/>
            <person name="Riley R."/>
            <person name="Clum A."/>
            <person name="Nolan M."/>
            <person name="Lipzen A."/>
            <person name="Salamov A."/>
            <person name="Henrissat B."/>
            <person name="Wiebenga A."/>
            <person name="De Vries R.P."/>
            <person name="Grigoriev I.V."/>
            <person name="Mortensen U.H."/>
            <person name="Andersen M.R."/>
            <person name="Baker S.E."/>
        </authorList>
    </citation>
    <scope>NUCLEOTIDE SEQUENCE [LARGE SCALE GENOMIC DNA]</scope>
    <source>
        <strain evidence="16 17">IBT 23096</strain>
    </source>
</reference>
<comment type="function">
    <text evidence="13 14">Pectinolytic enzyme consist of four classes of enzymes: pectin lyase, polygalacturonase, pectin methylesterase and rhamnogalacturonase. Among pectinolytic enzymes, pectin lyase is the most important in depolymerization of pectin, since it cleaves internal glycosidic bonds of highly methylated pectins. Favors pectate, the anion, over pectin, the methyl ester.</text>
</comment>
<evidence type="ECO:0000256" key="8">
    <source>
        <dbReference type="ARBA" id="ARBA00022837"/>
    </source>
</evidence>
<evidence type="ECO:0000313" key="17">
    <source>
        <dbReference type="Proteomes" id="UP000234275"/>
    </source>
</evidence>
<name>A0A2I2GL01_9EURO</name>
<comment type="subcellular location">
    <subcellularLocation>
        <location evidence="3 14">Secreted</location>
    </subcellularLocation>
</comment>